<dbReference type="SUPFAM" id="SSF52540">
    <property type="entry name" value="P-loop containing nucleoside triphosphate hydrolases"/>
    <property type="match status" value="1"/>
</dbReference>
<dbReference type="PROSITE" id="PS00211">
    <property type="entry name" value="ABC_TRANSPORTER_1"/>
    <property type="match status" value="1"/>
</dbReference>
<dbReference type="InterPro" id="IPR017871">
    <property type="entry name" value="ABC_transporter-like_CS"/>
</dbReference>
<evidence type="ECO:0000256" key="2">
    <source>
        <dbReference type="ARBA" id="ARBA00022741"/>
    </source>
</evidence>
<keyword evidence="2" id="KW-0547">Nucleotide-binding</keyword>
<organism evidence="5 6">
    <name type="scientific">Candidatus Buchananbacteria bacterium CG10_big_fil_rev_8_21_14_0_10_42_9</name>
    <dbReference type="NCBI Taxonomy" id="1974526"/>
    <lineage>
        <taxon>Bacteria</taxon>
        <taxon>Candidatus Buchananiibacteriota</taxon>
    </lineage>
</organism>
<dbReference type="EMBL" id="PEZZ01000024">
    <property type="protein sequence ID" value="PIS05055.1"/>
    <property type="molecule type" value="Genomic_DNA"/>
</dbReference>
<name>A0A2H0W102_9BACT</name>
<keyword evidence="3 5" id="KW-0067">ATP-binding</keyword>
<feature type="domain" description="ABC transporter" evidence="4">
    <location>
        <begin position="6"/>
        <end position="235"/>
    </location>
</feature>
<dbReference type="AlphaFoldDB" id="A0A2H0W102"/>
<sequence>MPRSVIEISKLSKVYPNGTKALDNVSLDIPEGEIFALLGANGAGKTTLISIVMGLTKKTSGDIKIFGLDHLKHYRETKQEMGLVPQELSHDHQHKVIESVKMLAGYYGKKLTPQDIDETLSPLALLDKKDLTAGQLSGGMKRRLMIAKALIHKPKILFLDEPSAGVDVELRRGLWDHVLQLKRSGVTTILTTHYLEEAEMLADKIAVINKGKIIFDDDKDEIFKKFGKKEIIFELLKPINQLPLELKQASVKKINDLRLSFDQSRTKEFYSIQRILDILHKENIQVENIDTHSTNLEEIFVSLTHEK</sequence>
<dbReference type="InterPro" id="IPR050763">
    <property type="entry name" value="ABC_transporter_ATP-binding"/>
</dbReference>
<evidence type="ECO:0000256" key="3">
    <source>
        <dbReference type="ARBA" id="ARBA00022840"/>
    </source>
</evidence>
<dbReference type="InterPro" id="IPR027417">
    <property type="entry name" value="P-loop_NTPase"/>
</dbReference>
<evidence type="ECO:0000313" key="6">
    <source>
        <dbReference type="Proteomes" id="UP000230935"/>
    </source>
</evidence>
<evidence type="ECO:0000259" key="4">
    <source>
        <dbReference type="PROSITE" id="PS50893"/>
    </source>
</evidence>
<proteinExistence type="predicted"/>
<dbReference type="Gene3D" id="3.40.50.300">
    <property type="entry name" value="P-loop containing nucleotide triphosphate hydrolases"/>
    <property type="match status" value="1"/>
</dbReference>
<evidence type="ECO:0000256" key="1">
    <source>
        <dbReference type="ARBA" id="ARBA00022448"/>
    </source>
</evidence>
<dbReference type="InterPro" id="IPR003439">
    <property type="entry name" value="ABC_transporter-like_ATP-bd"/>
</dbReference>
<accession>A0A2H0W102</accession>
<protein>
    <submittedName>
        <fullName evidence="5">Multidrug ABC transporter ATP-binding protein</fullName>
    </submittedName>
</protein>
<gene>
    <name evidence="5" type="ORF">COT81_03290</name>
</gene>
<dbReference type="InterPro" id="IPR003593">
    <property type="entry name" value="AAA+_ATPase"/>
</dbReference>
<dbReference type="GO" id="GO:0016887">
    <property type="term" value="F:ATP hydrolysis activity"/>
    <property type="evidence" value="ECO:0007669"/>
    <property type="project" value="InterPro"/>
</dbReference>
<dbReference type="Proteomes" id="UP000230935">
    <property type="component" value="Unassembled WGS sequence"/>
</dbReference>
<dbReference type="SMART" id="SM00382">
    <property type="entry name" value="AAA"/>
    <property type="match status" value="1"/>
</dbReference>
<dbReference type="PANTHER" id="PTHR42711:SF10">
    <property type="entry name" value="ABC TRANSPORTER ATP-BINDING PROTEIN"/>
    <property type="match status" value="1"/>
</dbReference>
<dbReference type="Pfam" id="PF00005">
    <property type="entry name" value="ABC_tran"/>
    <property type="match status" value="1"/>
</dbReference>
<dbReference type="PROSITE" id="PS50893">
    <property type="entry name" value="ABC_TRANSPORTER_2"/>
    <property type="match status" value="1"/>
</dbReference>
<keyword evidence="1" id="KW-0813">Transport</keyword>
<reference evidence="6" key="1">
    <citation type="submission" date="2017-09" db="EMBL/GenBank/DDBJ databases">
        <title>Depth-based differentiation of microbial function through sediment-hosted aquifers and enrichment of novel symbionts in the deep terrestrial subsurface.</title>
        <authorList>
            <person name="Probst A.J."/>
            <person name="Ladd B."/>
            <person name="Jarett J.K."/>
            <person name="Geller-Mcgrath D.E."/>
            <person name="Sieber C.M.K."/>
            <person name="Emerson J.B."/>
            <person name="Anantharaman K."/>
            <person name="Thomas B.C."/>
            <person name="Malmstrom R."/>
            <person name="Stieglmeier M."/>
            <person name="Klingl A."/>
            <person name="Woyke T."/>
            <person name="Ryan C.M."/>
            <person name="Banfield J.F."/>
        </authorList>
    </citation>
    <scope>NUCLEOTIDE SEQUENCE [LARGE SCALE GENOMIC DNA]</scope>
</reference>
<dbReference type="GO" id="GO:0005524">
    <property type="term" value="F:ATP binding"/>
    <property type="evidence" value="ECO:0007669"/>
    <property type="project" value="UniProtKB-KW"/>
</dbReference>
<dbReference type="PANTHER" id="PTHR42711">
    <property type="entry name" value="ABC TRANSPORTER ATP-BINDING PROTEIN"/>
    <property type="match status" value="1"/>
</dbReference>
<comment type="caution">
    <text evidence="5">The sequence shown here is derived from an EMBL/GenBank/DDBJ whole genome shotgun (WGS) entry which is preliminary data.</text>
</comment>
<evidence type="ECO:0000313" key="5">
    <source>
        <dbReference type="EMBL" id="PIS05055.1"/>
    </source>
</evidence>